<dbReference type="SUPFAM" id="SSF54292">
    <property type="entry name" value="2Fe-2S ferredoxin-like"/>
    <property type="match status" value="1"/>
</dbReference>
<keyword evidence="3" id="KW-0408">Iron</keyword>
<keyword evidence="2" id="KW-0479">Metal-binding</keyword>
<proteinExistence type="predicted"/>
<dbReference type="OrthoDB" id="268593at2759"/>
<dbReference type="PANTHER" id="PTHR23426">
    <property type="entry name" value="FERREDOXIN/ADRENODOXIN"/>
    <property type="match status" value="1"/>
</dbReference>
<dbReference type="PRINTS" id="PR00355">
    <property type="entry name" value="ADRENODOXIN"/>
</dbReference>
<dbReference type="STRING" id="42157.A0A182EG96"/>
<keyword evidence="1" id="KW-0001">2Fe-2S</keyword>
<gene>
    <name evidence="5" type="ORF">NOO_LOCUS7117</name>
</gene>
<dbReference type="Gene3D" id="3.10.20.30">
    <property type="match status" value="1"/>
</dbReference>
<evidence type="ECO:0000256" key="4">
    <source>
        <dbReference type="ARBA" id="ARBA00023014"/>
    </source>
</evidence>
<dbReference type="InterPro" id="IPR001055">
    <property type="entry name" value="Adrenodoxin-like"/>
</dbReference>
<evidence type="ECO:0000313" key="5">
    <source>
        <dbReference type="EMBL" id="VDK84959.1"/>
    </source>
</evidence>
<dbReference type="InterPro" id="IPR012675">
    <property type="entry name" value="Beta-grasp_dom_sf"/>
</dbReference>
<keyword evidence="4" id="KW-0411">Iron-sulfur</keyword>
<evidence type="ECO:0000313" key="7">
    <source>
        <dbReference type="WBParaSite" id="nOo.2.0.1.t07117-RA"/>
    </source>
</evidence>
<dbReference type="WBParaSite" id="nOo.2.0.1.t07117-RA">
    <property type="protein sequence ID" value="nOo.2.0.1.t07117-RA"/>
    <property type="gene ID" value="nOo.2.0.1.g07117"/>
</dbReference>
<dbReference type="GO" id="GO:0009055">
    <property type="term" value="F:electron transfer activity"/>
    <property type="evidence" value="ECO:0007669"/>
    <property type="project" value="TreeGrafter"/>
</dbReference>
<keyword evidence="6" id="KW-1185">Reference proteome</keyword>
<dbReference type="Proteomes" id="UP000271087">
    <property type="component" value="Unassembled WGS sequence"/>
</dbReference>
<dbReference type="InterPro" id="IPR036010">
    <property type="entry name" value="2Fe-2S_ferredoxin-like_sf"/>
</dbReference>
<dbReference type="EMBL" id="UYRW01002409">
    <property type="protein sequence ID" value="VDK84959.1"/>
    <property type="molecule type" value="Genomic_DNA"/>
</dbReference>
<dbReference type="GO" id="GO:0005739">
    <property type="term" value="C:mitochondrion"/>
    <property type="evidence" value="ECO:0007669"/>
    <property type="project" value="TreeGrafter"/>
</dbReference>
<dbReference type="GO" id="GO:0046872">
    <property type="term" value="F:metal ion binding"/>
    <property type="evidence" value="ECO:0007669"/>
    <property type="project" value="UniProtKB-KW"/>
</dbReference>
<protein>
    <submittedName>
        <fullName evidence="7">2Fe-2S ferredoxin-type domain-containing protein</fullName>
    </submittedName>
</protein>
<reference evidence="7" key="1">
    <citation type="submission" date="2016-06" db="UniProtKB">
        <authorList>
            <consortium name="WormBaseParasite"/>
        </authorList>
    </citation>
    <scope>IDENTIFICATION</scope>
</reference>
<name>A0A182EG96_ONCOC</name>
<evidence type="ECO:0000256" key="1">
    <source>
        <dbReference type="ARBA" id="ARBA00022714"/>
    </source>
</evidence>
<dbReference type="PANTHER" id="PTHR23426:SF76">
    <property type="entry name" value="ADRENODOXIN-LIKE PROTEIN 2, MITOCHONDRIAL"/>
    <property type="match status" value="1"/>
</dbReference>
<dbReference type="AlphaFoldDB" id="A0A182EG96"/>
<evidence type="ECO:0000256" key="2">
    <source>
        <dbReference type="ARBA" id="ARBA00022723"/>
    </source>
</evidence>
<dbReference type="GO" id="GO:0140647">
    <property type="term" value="P:P450-containing electron transport chain"/>
    <property type="evidence" value="ECO:0007669"/>
    <property type="project" value="InterPro"/>
</dbReference>
<sequence>MITVARNCIRLAVCPQSILWRGLAAGVPDVKIRFKNRGETLEAVGKIGQSLYEVVVNADLPIDGYGACEGTLACCTCHVILEPKHYKRLPSPVEDELDLLDLAPDATDFSRLGCQVKLTKEDLPGIEVIVPSEVRDARVSID</sequence>
<evidence type="ECO:0000313" key="6">
    <source>
        <dbReference type="Proteomes" id="UP000271087"/>
    </source>
</evidence>
<organism evidence="7">
    <name type="scientific">Onchocerca ochengi</name>
    <name type="common">Filarial nematode worm</name>
    <dbReference type="NCBI Taxonomy" id="42157"/>
    <lineage>
        <taxon>Eukaryota</taxon>
        <taxon>Metazoa</taxon>
        <taxon>Ecdysozoa</taxon>
        <taxon>Nematoda</taxon>
        <taxon>Chromadorea</taxon>
        <taxon>Rhabditida</taxon>
        <taxon>Spirurina</taxon>
        <taxon>Spiruromorpha</taxon>
        <taxon>Filarioidea</taxon>
        <taxon>Onchocercidae</taxon>
        <taxon>Onchocerca</taxon>
    </lineage>
</organism>
<reference evidence="5 6" key="2">
    <citation type="submission" date="2018-08" db="EMBL/GenBank/DDBJ databases">
        <authorList>
            <person name="Laetsch R D."/>
            <person name="Stevens L."/>
            <person name="Kumar S."/>
            <person name="Blaxter L. M."/>
        </authorList>
    </citation>
    <scope>NUCLEOTIDE SEQUENCE [LARGE SCALE GENOMIC DNA]</scope>
</reference>
<accession>A0A182EG96</accession>
<dbReference type="GO" id="GO:0051537">
    <property type="term" value="F:2 iron, 2 sulfur cluster binding"/>
    <property type="evidence" value="ECO:0007669"/>
    <property type="project" value="UniProtKB-KW"/>
</dbReference>
<evidence type="ECO:0000256" key="3">
    <source>
        <dbReference type="ARBA" id="ARBA00023004"/>
    </source>
</evidence>